<dbReference type="EMBL" id="QLTW01000309">
    <property type="protein sequence ID" value="MBT9146091.1"/>
    <property type="molecule type" value="Genomic_DNA"/>
</dbReference>
<dbReference type="AlphaFoldDB" id="A0A9E2BJ94"/>
<name>A0A9E2BJ94_PSYF1</name>
<proteinExistence type="predicted"/>
<evidence type="ECO:0000313" key="1">
    <source>
        <dbReference type="EMBL" id="MBT9146091.1"/>
    </source>
</evidence>
<organism evidence="1 2">
    <name type="scientific">Psychracetigena formicireducens</name>
    <dbReference type="NCBI Taxonomy" id="2986056"/>
    <lineage>
        <taxon>Bacteria</taxon>
        <taxon>Bacillati</taxon>
        <taxon>Candidatus Lithacetigenota</taxon>
        <taxon>Candidatus Psychracetigena</taxon>
    </lineage>
</organism>
<evidence type="ECO:0000313" key="2">
    <source>
        <dbReference type="Proteomes" id="UP000811545"/>
    </source>
</evidence>
<protein>
    <submittedName>
        <fullName evidence="1">Uncharacterized protein</fullName>
    </submittedName>
</protein>
<accession>A0A9E2BJ94</accession>
<reference evidence="1 2" key="1">
    <citation type="journal article" date="2021" name="bioRxiv">
        <title>Unique metabolic strategies in Hadean analogues reveal hints for primordial physiology.</title>
        <authorList>
            <person name="Nobu M.K."/>
            <person name="Nakai R."/>
            <person name="Tamazawa S."/>
            <person name="Mori H."/>
            <person name="Toyoda A."/>
            <person name="Ijiri A."/>
            <person name="Suzuki S."/>
            <person name="Kurokawa K."/>
            <person name="Kamagata Y."/>
            <person name="Tamaki H."/>
        </authorList>
    </citation>
    <scope>NUCLEOTIDE SEQUENCE [LARGE SCALE GENOMIC DNA]</scope>
    <source>
        <strain evidence="1">BS525</strain>
    </source>
</reference>
<dbReference type="Proteomes" id="UP000811545">
    <property type="component" value="Unassembled WGS sequence"/>
</dbReference>
<gene>
    <name evidence="1" type="ORF">DDT42_01970</name>
</gene>
<comment type="caution">
    <text evidence="1">The sequence shown here is derived from an EMBL/GenBank/DDBJ whole genome shotgun (WGS) entry which is preliminary data.</text>
</comment>
<sequence length="179" mass="20976">MLKIGKKLDLKSIIISLLVFLVVVSTVFAVKGYFFTESELLPFEVRVESLKPRYKTSEVVNLLPQLIYKGEKPIDITTGGNIFFFRILDENGFKILEDVNKLVDIHYHRLEPGTSYNDLMLYRMRVYPYTSIYPGVFKPGKYRVIVWADFTLGKFEKWEERPPEVKVYAEHIFIEIVEP</sequence>